<name>A0AAN0IK49_AMPQE</name>
<sequence>LPTCSWQPIIDFINEKYDQYFKDESGINRRNIEDHRVHCCLYFISPSGHGLKPLDIAFMKELHNLVNIIPVIAKSDTLTQTEVRTLKTRILQEISDNGIRIYNGEIDEEDDSPEIRELRDAIPMAVVGSTTLLEVGNKRVRGRLYPWGVVESKINYYWAKPTSSSRVCLSVHVRHPYLSV</sequence>
<dbReference type="KEGG" id="aqu:100636855"/>
<dbReference type="PANTHER" id="PTHR18884">
    <property type="entry name" value="SEPTIN"/>
    <property type="match status" value="1"/>
</dbReference>
<reference evidence="2" key="2">
    <citation type="submission" date="2024-06" db="UniProtKB">
        <authorList>
            <consortium name="EnsemblMetazoa"/>
        </authorList>
    </citation>
    <scope>IDENTIFICATION</scope>
</reference>
<dbReference type="PROSITE" id="PS51719">
    <property type="entry name" value="G_SEPTIN"/>
    <property type="match status" value="1"/>
</dbReference>
<accession>A0AAN0IK49</accession>
<keyword evidence="3" id="KW-1185">Reference proteome</keyword>
<protein>
    <recommendedName>
        <fullName evidence="1">Septin-type G domain-containing protein</fullName>
    </recommendedName>
</protein>
<dbReference type="EnsemblMetazoa" id="XM_003391868.3">
    <property type="protein sequence ID" value="XP_003391916.3"/>
    <property type="gene ID" value="LOC100636855"/>
</dbReference>
<dbReference type="GeneID" id="100636855"/>
<proteinExistence type="predicted"/>
<dbReference type="InterPro" id="IPR027417">
    <property type="entry name" value="P-loop_NTPase"/>
</dbReference>
<organism evidence="2 3">
    <name type="scientific">Amphimedon queenslandica</name>
    <name type="common">Sponge</name>
    <dbReference type="NCBI Taxonomy" id="400682"/>
    <lineage>
        <taxon>Eukaryota</taxon>
        <taxon>Metazoa</taxon>
        <taxon>Porifera</taxon>
        <taxon>Demospongiae</taxon>
        <taxon>Heteroscleromorpha</taxon>
        <taxon>Haplosclerida</taxon>
        <taxon>Niphatidae</taxon>
        <taxon>Amphimedon</taxon>
    </lineage>
</organism>
<dbReference type="AlphaFoldDB" id="A0AAN0IK49"/>
<dbReference type="SUPFAM" id="SSF52540">
    <property type="entry name" value="P-loop containing nucleoside triphosphate hydrolases"/>
    <property type="match status" value="1"/>
</dbReference>
<reference evidence="3" key="1">
    <citation type="journal article" date="2010" name="Nature">
        <title>The Amphimedon queenslandica genome and the evolution of animal complexity.</title>
        <authorList>
            <person name="Srivastava M."/>
            <person name="Simakov O."/>
            <person name="Chapman J."/>
            <person name="Fahey B."/>
            <person name="Gauthier M.E."/>
            <person name="Mitros T."/>
            <person name="Richards G.S."/>
            <person name="Conaco C."/>
            <person name="Dacre M."/>
            <person name="Hellsten U."/>
            <person name="Larroux C."/>
            <person name="Putnam N.H."/>
            <person name="Stanke M."/>
            <person name="Adamska M."/>
            <person name="Darling A."/>
            <person name="Degnan S.M."/>
            <person name="Oakley T.H."/>
            <person name="Plachetzki D.C."/>
            <person name="Zhai Y."/>
            <person name="Adamski M."/>
            <person name="Calcino A."/>
            <person name="Cummins S.F."/>
            <person name="Goodstein D.M."/>
            <person name="Harris C."/>
            <person name="Jackson D.J."/>
            <person name="Leys S.P."/>
            <person name="Shu S."/>
            <person name="Woodcroft B.J."/>
            <person name="Vervoort M."/>
            <person name="Kosik K.S."/>
            <person name="Manning G."/>
            <person name="Degnan B.M."/>
            <person name="Rokhsar D.S."/>
        </authorList>
    </citation>
    <scope>NUCLEOTIDE SEQUENCE [LARGE SCALE GENOMIC DNA]</scope>
</reference>
<dbReference type="Pfam" id="PF00735">
    <property type="entry name" value="Septin"/>
    <property type="match status" value="1"/>
</dbReference>
<dbReference type="InterPro" id="IPR030379">
    <property type="entry name" value="G_SEPTIN_dom"/>
</dbReference>
<dbReference type="GO" id="GO:0005525">
    <property type="term" value="F:GTP binding"/>
    <property type="evidence" value="ECO:0007669"/>
    <property type="project" value="InterPro"/>
</dbReference>
<dbReference type="Proteomes" id="UP000007879">
    <property type="component" value="Unassembled WGS sequence"/>
</dbReference>
<evidence type="ECO:0000313" key="3">
    <source>
        <dbReference type="Proteomes" id="UP000007879"/>
    </source>
</evidence>
<dbReference type="Gene3D" id="3.40.50.300">
    <property type="entry name" value="P-loop containing nucleotide triphosphate hydrolases"/>
    <property type="match status" value="1"/>
</dbReference>
<evidence type="ECO:0000259" key="1">
    <source>
        <dbReference type="PROSITE" id="PS51719"/>
    </source>
</evidence>
<feature type="domain" description="Septin-type G" evidence="1">
    <location>
        <begin position="1"/>
        <end position="180"/>
    </location>
</feature>
<dbReference type="RefSeq" id="XP_003391916.3">
    <property type="nucleotide sequence ID" value="XM_003391868.3"/>
</dbReference>
<evidence type="ECO:0000313" key="2">
    <source>
        <dbReference type="EnsemblMetazoa" id="XP_003391916.3"/>
    </source>
</evidence>